<gene>
    <name evidence="2" type="ORF">ACH5RR_022520</name>
</gene>
<dbReference type="EMBL" id="JBJUIK010000010">
    <property type="protein sequence ID" value="KAL3515618.1"/>
    <property type="molecule type" value="Genomic_DNA"/>
</dbReference>
<feature type="compositionally biased region" description="Polar residues" evidence="1">
    <location>
        <begin position="28"/>
        <end position="38"/>
    </location>
</feature>
<reference evidence="2 3" key="1">
    <citation type="submission" date="2024-11" db="EMBL/GenBank/DDBJ databases">
        <title>A near-complete genome assembly of Cinchona calisaya.</title>
        <authorList>
            <person name="Lian D.C."/>
            <person name="Zhao X.W."/>
            <person name="Wei L."/>
        </authorList>
    </citation>
    <scope>NUCLEOTIDE SEQUENCE [LARGE SCALE GENOMIC DNA]</scope>
    <source>
        <tissue evidence="2">Nenye</tissue>
    </source>
</reference>
<sequence length="130" mass="13319">MIGLEGSSELEIKEFEEVVYVSTDTATASVSGPTTSFGINLEKAGSQRSTDDTTPSTTTTALASSTVGIICQRSTVDTSPSTIALLTTTIAPASSIVGTALSTTTLAHASTQNTESLLQCTCHIILPGTF</sequence>
<proteinExistence type="predicted"/>
<evidence type="ECO:0000313" key="2">
    <source>
        <dbReference type="EMBL" id="KAL3515618.1"/>
    </source>
</evidence>
<keyword evidence="3" id="KW-1185">Reference proteome</keyword>
<name>A0ABD2Z922_9GENT</name>
<accession>A0ABD2Z922</accession>
<dbReference type="Proteomes" id="UP001630127">
    <property type="component" value="Unassembled WGS sequence"/>
</dbReference>
<comment type="caution">
    <text evidence="2">The sequence shown here is derived from an EMBL/GenBank/DDBJ whole genome shotgun (WGS) entry which is preliminary data.</text>
</comment>
<dbReference type="AlphaFoldDB" id="A0ABD2Z922"/>
<organism evidence="2 3">
    <name type="scientific">Cinchona calisaya</name>
    <dbReference type="NCBI Taxonomy" id="153742"/>
    <lineage>
        <taxon>Eukaryota</taxon>
        <taxon>Viridiplantae</taxon>
        <taxon>Streptophyta</taxon>
        <taxon>Embryophyta</taxon>
        <taxon>Tracheophyta</taxon>
        <taxon>Spermatophyta</taxon>
        <taxon>Magnoliopsida</taxon>
        <taxon>eudicotyledons</taxon>
        <taxon>Gunneridae</taxon>
        <taxon>Pentapetalae</taxon>
        <taxon>asterids</taxon>
        <taxon>lamiids</taxon>
        <taxon>Gentianales</taxon>
        <taxon>Rubiaceae</taxon>
        <taxon>Cinchonoideae</taxon>
        <taxon>Cinchoneae</taxon>
        <taxon>Cinchona</taxon>
    </lineage>
</organism>
<evidence type="ECO:0000256" key="1">
    <source>
        <dbReference type="SAM" id="MobiDB-lite"/>
    </source>
</evidence>
<evidence type="ECO:0000313" key="3">
    <source>
        <dbReference type="Proteomes" id="UP001630127"/>
    </source>
</evidence>
<feature type="region of interest" description="Disordered" evidence="1">
    <location>
        <begin position="28"/>
        <end position="59"/>
    </location>
</feature>
<protein>
    <submittedName>
        <fullName evidence="2">Uncharacterized protein</fullName>
    </submittedName>
</protein>